<dbReference type="Proteomes" id="UP001589693">
    <property type="component" value="Unassembled WGS sequence"/>
</dbReference>
<keyword evidence="3" id="KW-1185">Reference proteome</keyword>
<comment type="caution">
    <text evidence="2">The sequence shown here is derived from an EMBL/GenBank/DDBJ whole genome shotgun (WGS) entry which is preliminary data.</text>
</comment>
<feature type="compositionally biased region" description="Basic and acidic residues" evidence="1">
    <location>
        <begin position="10"/>
        <end position="26"/>
    </location>
</feature>
<protein>
    <submittedName>
        <fullName evidence="2">Uncharacterized protein</fullName>
    </submittedName>
</protein>
<sequence length="64" mass="6950">MITAAPIQEHQPRATDLEQRGHREKLAQQGISGAQSAVPNSVLELTAEPPSPRLLHNICQDCVP</sequence>
<dbReference type="RefSeq" id="WP_377860187.1">
    <property type="nucleotide sequence ID" value="NZ_JBHLZU010000027.1"/>
</dbReference>
<gene>
    <name evidence="2" type="ORF">ACFFQA_31355</name>
</gene>
<evidence type="ECO:0000313" key="2">
    <source>
        <dbReference type="EMBL" id="MFB9908457.1"/>
    </source>
</evidence>
<name>A0ABV6A5L4_9PSEU</name>
<proteinExistence type="predicted"/>
<dbReference type="EMBL" id="JBHLZU010000027">
    <property type="protein sequence ID" value="MFB9908457.1"/>
    <property type="molecule type" value="Genomic_DNA"/>
</dbReference>
<evidence type="ECO:0000256" key="1">
    <source>
        <dbReference type="SAM" id="MobiDB-lite"/>
    </source>
</evidence>
<reference evidence="2 3" key="1">
    <citation type="submission" date="2024-09" db="EMBL/GenBank/DDBJ databases">
        <authorList>
            <person name="Sun Q."/>
            <person name="Mori K."/>
        </authorList>
    </citation>
    <scope>NUCLEOTIDE SEQUENCE [LARGE SCALE GENOMIC DNA]</scope>
    <source>
        <strain evidence="2 3">TBRC 7907</strain>
    </source>
</reference>
<feature type="region of interest" description="Disordered" evidence="1">
    <location>
        <begin position="1"/>
        <end position="37"/>
    </location>
</feature>
<accession>A0ABV6A5L4</accession>
<evidence type="ECO:0000313" key="3">
    <source>
        <dbReference type="Proteomes" id="UP001589693"/>
    </source>
</evidence>
<organism evidence="2 3">
    <name type="scientific">Allokutzneria oryzae</name>
    <dbReference type="NCBI Taxonomy" id="1378989"/>
    <lineage>
        <taxon>Bacteria</taxon>
        <taxon>Bacillati</taxon>
        <taxon>Actinomycetota</taxon>
        <taxon>Actinomycetes</taxon>
        <taxon>Pseudonocardiales</taxon>
        <taxon>Pseudonocardiaceae</taxon>
        <taxon>Allokutzneria</taxon>
    </lineage>
</organism>